<sequence>MARYQQNLYLDVSKMKKGGQSVGLFASQAIIQQDLKRCRLRSVPFCTSAVFFALSIIYTWLFCYFGLNMYYAAIEKTFDFRYDDICGNNTTCIVDFEIPTSITGTAGLYYRLTNFKQMRREISSSFNAKMLQGKEISESDMEKCQPRLYLDDKNHLNNLFVPCGILPYLVFNDTFSVIDQSLFSEESEDIVLDVDRNEMFQAPNIKYKNSTNWLQDNGLFEGGQINPHFIIWMRQSAFHPFRKLYAISKTGIPKGHYRMSIRNNYPTSSFKGEKHFVIAEVGYFGTSAYGPAIVFGVMAIFFLIASAILGIMGYNRKKPTSKFHPNQLKNIFYRENNK</sequence>
<reference evidence="7" key="1">
    <citation type="submission" date="2016-10" db="EMBL/GenBank/DDBJ databases">
        <authorList>
            <person name="Benchimol M."/>
            <person name="Almeida L.G."/>
            <person name="Vasconcelos A.T."/>
            <person name="Perreira-Neves A."/>
            <person name="Rosa I.A."/>
            <person name="Tasca T."/>
            <person name="Bogo M.R."/>
            <person name="de Souza W."/>
        </authorList>
    </citation>
    <scope>NUCLEOTIDE SEQUENCE [LARGE SCALE GENOMIC DNA]</scope>
    <source>
        <strain evidence="7">K</strain>
    </source>
</reference>
<dbReference type="OrthoDB" id="340608at2759"/>
<accession>A0A1J4KPD8</accession>
<evidence type="ECO:0000256" key="5">
    <source>
        <dbReference type="ARBA" id="ARBA00023136"/>
    </source>
</evidence>
<dbReference type="RefSeq" id="XP_068366106.1">
    <property type="nucleotide sequence ID" value="XM_068499273.1"/>
</dbReference>
<dbReference type="GeneID" id="94833977"/>
<evidence type="ECO:0000256" key="1">
    <source>
        <dbReference type="ARBA" id="ARBA00004141"/>
    </source>
</evidence>
<dbReference type="GO" id="GO:0005794">
    <property type="term" value="C:Golgi apparatus"/>
    <property type="evidence" value="ECO:0007669"/>
    <property type="project" value="TreeGrafter"/>
</dbReference>
<dbReference type="PANTHER" id="PTHR10926">
    <property type="entry name" value="CELL CYCLE CONTROL PROTEIN 50"/>
    <property type="match status" value="1"/>
</dbReference>
<dbReference type="Proteomes" id="UP000179807">
    <property type="component" value="Unassembled WGS sequence"/>
</dbReference>
<evidence type="ECO:0000256" key="2">
    <source>
        <dbReference type="ARBA" id="ARBA00009457"/>
    </source>
</evidence>
<keyword evidence="8" id="KW-1185">Reference proteome</keyword>
<dbReference type="GO" id="GO:0005886">
    <property type="term" value="C:plasma membrane"/>
    <property type="evidence" value="ECO:0007669"/>
    <property type="project" value="TreeGrafter"/>
</dbReference>
<dbReference type="VEuPathDB" id="TrichDB:TRFO_16916"/>
<dbReference type="Pfam" id="PF03381">
    <property type="entry name" value="CDC50"/>
    <property type="match status" value="1"/>
</dbReference>
<keyword evidence="3 6" id="KW-0812">Transmembrane</keyword>
<proteinExistence type="inferred from homology"/>
<name>A0A1J4KPD8_9EUKA</name>
<evidence type="ECO:0000313" key="7">
    <source>
        <dbReference type="EMBL" id="OHT12970.1"/>
    </source>
</evidence>
<keyword evidence="4 6" id="KW-1133">Transmembrane helix</keyword>
<organism evidence="7 8">
    <name type="scientific">Tritrichomonas foetus</name>
    <dbReference type="NCBI Taxonomy" id="1144522"/>
    <lineage>
        <taxon>Eukaryota</taxon>
        <taxon>Metamonada</taxon>
        <taxon>Parabasalia</taxon>
        <taxon>Tritrichomonadida</taxon>
        <taxon>Tritrichomonadidae</taxon>
        <taxon>Tritrichomonas</taxon>
    </lineage>
</organism>
<feature type="transmembrane region" description="Helical" evidence="6">
    <location>
        <begin position="45"/>
        <end position="67"/>
    </location>
</feature>
<dbReference type="PANTHER" id="PTHR10926:SF0">
    <property type="entry name" value="CDC50, ISOFORM A"/>
    <property type="match status" value="1"/>
</dbReference>
<dbReference type="AlphaFoldDB" id="A0A1J4KPD8"/>
<comment type="subcellular location">
    <subcellularLocation>
        <location evidence="1">Membrane</location>
        <topology evidence="1">Multi-pass membrane protein</topology>
    </subcellularLocation>
</comment>
<evidence type="ECO:0000256" key="4">
    <source>
        <dbReference type="ARBA" id="ARBA00022989"/>
    </source>
</evidence>
<protein>
    <submittedName>
        <fullName evidence="7">Uncharacterized protein</fullName>
    </submittedName>
</protein>
<evidence type="ECO:0000256" key="6">
    <source>
        <dbReference type="SAM" id="Phobius"/>
    </source>
</evidence>
<dbReference type="EMBL" id="MLAK01000550">
    <property type="protein sequence ID" value="OHT12970.1"/>
    <property type="molecule type" value="Genomic_DNA"/>
</dbReference>
<evidence type="ECO:0000313" key="8">
    <source>
        <dbReference type="Proteomes" id="UP000179807"/>
    </source>
</evidence>
<dbReference type="GO" id="GO:0005783">
    <property type="term" value="C:endoplasmic reticulum"/>
    <property type="evidence" value="ECO:0007669"/>
    <property type="project" value="TreeGrafter"/>
</dbReference>
<feature type="transmembrane region" description="Helical" evidence="6">
    <location>
        <begin position="292"/>
        <end position="314"/>
    </location>
</feature>
<comment type="similarity">
    <text evidence="2">Belongs to the CDC50/LEM3 family.</text>
</comment>
<gene>
    <name evidence="7" type="ORF">TRFO_16916</name>
</gene>
<comment type="caution">
    <text evidence="7">The sequence shown here is derived from an EMBL/GenBank/DDBJ whole genome shotgun (WGS) entry which is preliminary data.</text>
</comment>
<keyword evidence="5 6" id="KW-0472">Membrane</keyword>
<evidence type="ECO:0000256" key="3">
    <source>
        <dbReference type="ARBA" id="ARBA00022692"/>
    </source>
</evidence>
<dbReference type="InterPro" id="IPR005045">
    <property type="entry name" value="CDC50/LEM3_fam"/>
</dbReference>